<dbReference type="Gene3D" id="3.40.50.1820">
    <property type="entry name" value="alpha/beta hydrolase"/>
    <property type="match status" value="1"/>
</dbReference>
<dbReference type="Pfam" id="PF07676">
    <property type="entry name" value="PD40"/>
    <property type="match status" value="4"/>
</dbReference>
<dbReference type="GO" id="GO:0016787">
    <property type="term" value="F:hydrolase activity"/>
    <property type="evidence" value="ECO:0007669"/>
    <property type="project" value="UniProtKB-KW"/>
</dbReference>
<feature type="signal peptide" evidence="3">
    <location>
        <begin position="1"/>
        <end position="19"/>
    </location>
</feature>
<keyword evidence="2" id="KW-0720">Serine protease</keyword>
<comment type="caution">
    <text evidence="5">The sequence shown here is derived from an EMBL/GenBank/DDBJ whole genome shotgun (WGS) entry which is preliminary data.</text>
</comment>
<dbReference type="EMBL" id="JBAWKC010000002">
    <property type="protein sequence ID" value="MFH6768484.1"/>
    <property type="molecule type" value="Genomic_DNA"/>
</dbReference>
<dbReference type="PANTHER" id="PTHR42776">
    <property type="entry name" value="SERINE PEPTIDASE S9 FAMILY MEMBER"/>
    <property type="match status" value="1"/>
</dbReference>
<evidence type="ECO:0000313" key="5">
    <source>
        <dbReference type="EMBL" id="MFH6768484.1"/>
    </source>
</evidence>
<dbReference type="InterPro" id="IPR001375">
    <property type="entry name" value="Peptidase_S9_cat"/>
</dbReference>
<keyword evidence="6" id="KW-1185">Reference proteome</keyword>
<evidence type="ECO:0000259" key="4">
    <source>
        <dbReference type="Pfam" id="PF00326"/>
    </source>
</evidence>
<dbReference type="Pfam" id="PF00326">
    <property type="entry name" value="Peptidase_S9"/>
    <property type="match status" value="1"/>
</dbReference>
<dbReference type="SUPFAM" id="SSF53474">
    <property type="entry name" value="alpha/beta-Hydrolases"/>
    <property type="match status" value="1"/>
</dbReference>
<evidence type="ECO:0000256" key="1">
    <source>
        <dbReference type="ARBA" id="ARBA00022801"/>
    </source>
</evidence>
<accession>A0ABW7MNT7</accession>
<dbReference type="SUPFAM" id="SSF82171">
    <property type="entry name" value="DPP6 N-terminal domain-like"/>
    <property type="match status" value="1"/>
</dbReference>
<keyword evidence="1 5" id="KW-0378">Hydrolase</keyword>
<proteinExistence type="predicted"/>
<reference evidence="5 6" key="1">
    <citation type="submission" date="2024-02" db="EMBL/GenBank/DDBJ databases">
        <title>A Gaetbulibacter species isolated from tidal flats and genomic insights of their niches.</title>
        <authorList>
            <person name="Ye Y."/>
        </authorList>
    </citation>
    <scope>NUCLEOTIDE SEQUENCE [LARGE SCALE GENOMIC DNA]</scope>
    <source>
        <strain evidence="5 6">KEM-8</strain>
    </source>
</reference>
<evidence type="ECO:0000313" key="6">
    <source>
        <dbReference type="Proteomes" id="UP001610104"/>
    </source>
</evidence>
<protein>
    <submittedName>
        <fullName evidence="5">S9 family peptidase</fullName>
        <ecNumber evidence="5">3.4.-.-</ecNumber>
    </submittedName>
</protein>
<gene>
    <name evidence="5" type="ORF">V8G56_07040</name>
</gene>
<evidence type="ECO:0000256" key="3">
    <source>
        <dbReference type="SAM" id="SignalP"/>
    </source>
</evidence>
<sequence>MKKSILFVSIFLFVFVLQAQDTINSTWTPEHSMKFKSISEVDLSPDGKYVVYVVRTPFMEGEKSEYVSQIWVSSSDGKMDIQYTQGTSSSASPAFSPDGQHIAFMSKRSDENQIWLMRLMGGEAEQITFEKNGVNSFQWSPDGKKIAFLKTDELTEEEEKIKKEKRDVIEVDKNFKYAHIYTINIEKEKDAKRKVQRLTGGDYHVNSFDWSPDGKTIVFSHKVNPKINTDRIDANISLVASDSSALKLIVSQPGPDTNPKFSPDGQQIAFQSTGGRPEPIGMDDIYVISKDGTGLRKLMQTPDRNASINCWGTDGKSIYFTETLKTSQVLYNMPIEASKTSEIALMSNTNGVSTSYSINPRKKEMAFVFQDLNTPPELYFSELNGKNPLKLSAINSDIAMPKMGKTELIKWVSKDGMEIEGLLTYPINYKKGEKVPLALQIHGGPAGVFTQMFTGGPSIYMTQYFAQNGIAILRPNPRGSTGYGKEFRYANFKDWGFGDYEDVMSGVDKVIDMGIADENRLAVMGWSYGGYLTSFIVTKTDRFKVASMGAGLPNLISMVTTTDVQDYLVGHMGNEFWDDYEIYEKHSAIYRIKNVSTPTQIIHGANDLRVPFTQGQEFYVALDRRGIDTEMLVLPRTPHGPSEPKLLMEVSPRILKWFSRYININL</sequence>
<dbReference type="RefSeq" id="WP_395437738.1">
    <property type="nucleotide sequence ID" value="NZ_JBAWKC010000002.1"/>
</dbReference>
<evidence type="ECO:0000256" key="2">
    <source>
        <dbReference type="ARBA" id="ARBA00022825"/>
    </source>
</evidence>
<dbReference type="EC" id="3.4.-.-" evidence="5"/>
<feature type="domain" description="Peptidase S9 prolyl oligopeptidase catalytic" evidence="4">
    <location>
        <begin position="461"/>
        <end position="663"/>
    </location>
</feature>
<dbReference type="Proteomes" id="UP001610104">
    <property type="component" value="Unassembled WGS sequence"/>
</dbReference>
<dbReference type="InterPro" id="IPR029058">
    <property type="entry name" value="AB_hydrolase_fold"/>
</dbReference>
<dbReference type="InterPro" id="IPR011042">
    <property type="entry name" value="6-blade_b-propeller_TolB-like"/>
</dbReference>
<keyword evidence="2" id="KW-0645">Protease</keyword>
<dbReference type="Gene3D" id="2.120.10.30">
    <property type="entry name" value="TolB, C-terminal domain"/>
    <property type="match status" value="2"/>
</dbReference>
<feature type="chain" id="PRO_5046913672" evidence="3">
    <location>
        <begin position="20"/>
        <end position="666"/>
    </location>
</feature>
<dbReference type="PANTHER" id="PTHR42776:SF27">
    <property type="entry name" value="DIPEPTIDYL PEPTIDASE FAMILY MEMBER 6"/>
    <property type="match status" value="1"/>
</dbReference>
<keyword evidence="3" id="KW-0732">Signal</keyword>
<organism evidence="5 6">
    <name type="scientific">Gaetbulibacter aquiaggeris</name>
    <dbReference type="NCBI Taxonomy" id="1735373"/>
    <lineage>
        <taxon>Bacteria</taxon>
        <taxon>Pseudomonadati</taxon>
        <taxon>Bacteroidota</taxon>
        <taxon>Flavobacteriia</taxon>
        <taxon>Flavobacteriales</taxon>
        <taxon>Flavobacteriaceae</taxon>
        <taxon>Gaetbulibacter</taxon>
    </lineage>
</organism>
<dbReference type="InterPro" id="IPR011659">
    <property type="entry name" value="WD40"/>
</dbReference>
<name>A0ABW7MNT7_9FLAO</name>